<reference evidence="2" key="1">
    <citation type="journal article" date="2022" name="Plant J.">
        <title>Strategies of tolerance reflected in two North American maple genomes.</title>
        <authorList>
            <person name="McEvoy S.L."/>
            <person name="Sezen U.U."/>
            <person name="Trouern-Trend A."/>
            <person name="McMahon S.M."/>
            <person name="Schaberg P.G."/>
            <person name="Yang J."/>
            <person name="Wegrzyn J.L."/>
            <person name="Swenson N.G."/>
        </authorList>
    </citation>
    <scope>NUCLEOTIDE SEQUENCE</scope>
    <source>
        <strain evidence="2">NS2018</strain>
    </source>
</reference>
<accession>A0AA39TAM1</accession>
<gene>
    <name evidence="2" type="ORF">LWI29_030186</name>
</gene>
<evidence type="ECO:0000256" key="1">
    <source>
        <dbReference type="ARBA" id="ARBA00022679"/>
    </source>
</evidence>
<dbReference type="Proteomes" id="UP001168877">
    <property type="component" value="Unassembled WGS sequence"/>
</dbReference>
<organism evidence="2 3">
    <name type="scientific">Acer saccharum</name>
    <name type="common">Sugar maple</name>
    <dbReference type="NCBI Taxonomy" id="4024"/>
    <lineage>
        <taxon>Eukaryota</taxon>
        <taxon>Viridiplantae</taxon>
        <taxon>Streptophyta</taxon>
        <taxon>Embryophyta</taxon>
        <taxon>Tracheophyta</taxon>
        <taxon>Spermatophyta</taxon>
        <taxon>Magnoliopsida</taxon>
        <taxon>eudicotyledons</taxon>
        <taxon>Gunneridae</taxon>
        <taxon>Pentapetalae</taxon>
        <taxon>rosids</taxon>
        <taxon>malvids</taxon>
        <taxon>Sapindales</taxon>
        <taxon>Sapindaceae</taxon>
        <taxon>Hippocastanoideae</taxon>
        <taxon>Acereae</taxon>
        <taxon>Acer</taxon>
    </lineage>
</organism>
<sequence length="348" mass="38932">MASSIRVISTRTVCAANHKEPNPRIDLTPWDLQLLLLDTIQKGLVFHKPKPDHDPHHENLIHHLQTLSRTLDFFLPLAGRLATVEHGDETTSFFIDCNNVGAEFVHAIADGVFISDIIEQTYKEQLHSKFVPPPLQQRVFHFTAESIAELKTKANAEIGTHKISSLQALLSHLWRSAVRNKSLDPNKETSLLILMGVRERLQPQLPQQYLGNAIQSGSITMKAGEVLEQGLGYVALQMNTMIAMHTEEKFRNYLESWRENPKILTQDRCFTSNAFATSSSPRHNVYGTDFGWGRPIAVRSGPGNKFDGKITIFPGAKRGSMDIEACLSPELLQAMGDDAEFMDAVLII</sequence>
<dbReference type="Pfam" id="PF02458">
    <property type="entry name" value="Transferase"/>
    <property type="match status" value="2"/>
</dbReference>
<proteinExistence type="predicted"/>
<dbReference type="EMBL" id="JAUESC010000002">
    <property type="protein sequence ID" value="KAK0605736.1"/>
    <property type="molecule type" value="Genomic_DNA"/>
</dbReference>
<dbReference type="PANTHER" id="PTHR31896:SF43">
    <property type="entry name" value="PROTEIN ENHANCED PSEUDOMONAS SUSCEPTIBILITY 1"/>
    <property type="match status" value="1"/>
</dbReference>
<name>A0AA39TAM1_ACESA</name>
<dbReference type="PANTHER" id="PTHR31896">
    <property type="entry name" value="FAMILY REGULATORY PROTEIN, PUTATIVE (AFU_ORTHOLOGUE AFUA_3G14730)-RELATED"/>
    <property type="match status" value="1"/>
</dbReference>
<reference evidence="2" key="2">
    <citation type="submission" date="2023-06" db="EMBL/GenBank/DDBJ databases">
        <authorList>
            <person name="Swenson N.G."/>
            <person name="Wegrzyn J.L."/>
            <person name="Mcevoy S.L."/>
        </authorList>
    </citation>
    <scope>NUCLEOTIDE SEQUENCE</scope>
    <source>
        <strain evidence="2">NS2018</strain>
        <tissue evidence="2">Leaf</tissue>
    </source>
</reference>
<comment type="caution">
    <text evidence="2">The sequence shown here is derived from an EMBL/GenBank/DDBJ whole genome shotgun (WGS) entry which is preliminary data.</text>
</comment>
<evidence type="ECO:0000313" key="3">
    <source>
        <dbReference type="Proteomes" id="UP001168877"/>
    </source>
</evidence>
<dbReference type="Gene3D" id="3.30.559.10">
    <property type="entry name" value="Chloramphenicol acetyltransferase-like domain"/>
    <property type="match status" value="1"/>
</dbReference>
<keyword evidence="1" id="KW-0808">Transferase</keyword>
<dbReference type="GO" id="GO:0016740">
    <property type="term" value="F:transferase activity"/>
    <property type="evidence" value="ECO:0007669"/>
    <property type="project" value="UniProtKB-KW"/>
</dbReference>
<evidence type="ECO:0000313" key="2">
    <source>
        <dbReference type="EMBL" id="KAK0605736.1"/>
    </source>
</evidence>
<dbReference type="InterPro" id="IPR023213">
    <property type="entry name" value="CAT-like_dom_sf"/>
</dbReference>
<dbReference type="InterPro" id="IPR051283">
    <property type="entry name" value="Sec_Metabolite_Acyltrans"/>
</dbReference>
<protein>
    <submittedName>
        <fullName evidence="2">Uncharacterized protein</fullName>
    </submittedName>
</protein>
<dbReference type="AlphaFoldDB" id="A0AA39TAM1"/>
<keyword evidence="3" id="KW-1185">Reference proteome</keyword>